<evidence type="ECO:0000256" key="2">
    <source>
        <dbReference type="ARBA" id="ARBA00023242"/>
    </source>
</evidence>
<dbReference type="PANTHER" id="PTHR10252">
    <property type="entry name" value="HISTONE-LIKE TRANSCRIPTION FACTOR CCAAT-RELATED"/>
    <property type="match status" value="1"/>
</dbReference>
<evidence type="ECO:0000313" key="6">
    <source>
        <dbReference type="Proteomes" id="UP001222027"/>
    </source>
</evidence>
<name>A0AAV8RYI5_ENSVE</name>
<comment type="subcellular location">
    <subcellularLocation>
        <location evidence="1">Nucleus</location>
    </subcellularLocation>
</comment>
<feature type="compositionally biased region" description="Basic and acidic residues" evidence="3">
    <location>
        <begin position="87"/>
        <end position="107"/>
    </location>
</feature>
<feature type="compositionally biased region" description="Basic and acidic residues" evidence="3">
    <location>
        <begin position="40"/>
        <end position="60"/>
    </location>
</feature>
<evidence type="ECO:0000256" key="1">
    <source>
        <dbReference type="ARBA" id="ARBA00004123"/>
    </source>
</evidence>
<dbReference type="AlphaFoldDB" id="A0AAV8RYI5"/>
<proteinExistence type="predicted"/>
<evidence type="ECO:0000256" key="3">
    <source>
        <dbReference type="SAM" id="MobiDB-lite"/>
    </source>
</evidence>
<dbReference type="Pfam" id="PF00808">
    <property type="entry name" value="CBFD_NFYB_HMF"/>
    <property type="match status" value="1"/>
</dbReference>
<dbReference type="Proteomes" id="UP001222027">
    <property type="component" value="Unassembled WGS sequence"/>
</dbReference>
<dbReference type="GO" id="GO:0005634">
    <property type="term" value="C:nucleus"/>
    <property type="evidence" value="ECO:0007669"/>
    <property type="project" value="UniProtKB-SubCell"/>
</dbReference>
<reference evidence="5 6" key="1">
    <citation type="submission" date="2022-12" db="EMBL/GenBank/DDBJ databases">
        <title>Chromosome-scale assembly of the Ensete ventricosum genome.</title>
        <authorList>
            <person name="Dussert Y."/>
            <person name="Stocks J."/>
            <person name="Wendawek A."/>
            <person name="Woldeyes F."/>
            <person name="Nichols R.A."/>
            <person name="Borrell J.S."/>
        </authorList>
    </citation>
    <scope>NUCLEOTIDE SEQUENCE [LARGE SCALE GENOMIC DNA]</scope>
    <source>
        <strain evidence="6">cv. Maze</strain>
        <tissue evidence="5">Seeds</tissue>
    </source>
</reference>
<dbReference type="InterPro" id="IPR003958">
    <property type="entry name" value="CBFA_NFYB_domain"/>
</dbReference>
<dbReference type="Gene3D" id="1.10.20.10">
    <property type="entry name" value="Histone, subunit A"/>
    <property type="match status" value="1"/>
</dbReference>
<feature type="domain" description="Transcription factor CBF/NF-Y/archaeal histone" evidence="4">
    <location>
        <begin position="129"/>
        <end position="196"/>
    </location>
</feature>
<comment type="caution">
    <text evidence="5">The sequence shown here is derived from an EMBL/GenBank/DDBJ whole genome shotgun (WGS) entry which is preliminary data.</text>
</comment>
<dbReference type="InterPro" id="IPR050568">
    <property type="entry name" value="Transcr_DNA_Rep_Reg"/>
</dbReference>
<sequence>MAIKRNSGRSKSGEMKEAEGQRSRGKGVGTSMKKQQLQRKPKEGEKKKNRKEKVAGDDKTKKKNLSRKKMEGVGGDRNQANKKRKSKEGVTKKEEVEEKKKRSRNGDIDFSSSIAADKESGGGGSASCNFPMSRVRRLMRLEGGNTNVTISGISSDAVFLVNKASEMFLEKFVKDSFARGMRRQKKSVTYKDLSSTVHSKKRYEFLSDFVPEKVKAEDALRAKAALVGT</sequence>
<dbReference type="GO" id="GO:0006355">
    <property type="term" value="P:regulation of DNA-templated transcription"/>
    <property type="evidence" value="ECO:0007669"/>
    <property type="project" value="TreeGrafter"/>
</dbReference>
<dbReference type="PANTHER" id="PTHR10252:SF93">
    <property type="entry name" value="DNA POLYMERASE II SUBUNIT B3-1"/>
    <property type="match status" value="1"/>
</dbReference>
<feature type="region of interest" description="Disordered" evidence="3">
    <location>
        <begin position="1"/>
        <end position="128"/>
    </location>
</feature>
<gene>
    <name evidence="5" type="ORF">OPV22_002620</name>
</gene>
<dbReference type="InterPro" id="IPR009072">
    <property type="entry name" value="Histone-fold"/>
</dbReference>
<keyword evidence="6" id="KW-1185">Reference proteome</keyword>
<keyword evidence="2" id="KW-0539">Nucleus</keyword>
<evidence type="ECO:0000313" key="5">
    <source>
        <dbReference type="EMBL" id="KAJ8512186.1"/>
    </source>
</evidence>
<dbReference type="SUPFAM" id="SSF47113">
    <property type="entry name" value="Histone-fold"/>
    <property type="match status" value="1"/>
</dbReference>
<evidence type="ECO:0000259" key="4">
    <source>
        <dbReference type="Pfam" id="PF00808"/>
    </source>
</evidence>
<dbReference type="EMBL" id="JAQQAF010000001">
    <property type="protein sequence ID" value="KAJ8512186.1"/>
    <property type="molecule type" value="Genomic_DNA"/>
</dbReference>
<protein>
    <recommendedName>
        <fullName evidence="4">Transcription factor CBF/NF-Y/archaeal histone domain-containing protein</fullName>
    </recommendedName>
</protein>
<dbReference type="GO" id="GO:0046982">
    <property type="term" value="F:protein heterodimerization activity"/>
    <property type="evidence" value="ECO:0007669"/>
    <property type="project" value="InterPro"/>
</dbReference>
<feature type="compositionally biased region" description="Basic and acidic residues" evidence="3">
    <location>
        <begin position="11"/>
        <end position="22"/>
    </location>
</feature>
<dbReference type="GO" id="GO:0000976">
    <property type="term" value="F:transcription cis-regulatory region binding"/>
    <property type="evidence" value="ECO:0007669"/>
    <property type="project" value="TreeGrafter"/>
</dbReference>
<accession>A0AAV8RYI5</accession>
<organism evidence="5 6">
    <name type="scientific">Ensete ventricosum</name>
    <name type="common">Abyssinian banana</name>
    <name type="synonym">Musa ensete</name>
    <dbReference type="NCBI Taxonomy" id="4639"/>
    <lineage>
        <taxon>Eukaryota</taxon>
        <taxon>Viridiplantae</taxon>
        <taxon>Streptophyta</taxon>
        <taxon>Embryophyta</taxon>
        <taxon>Tracheophyta</taxon>
        <taxon>Spermatophyta</taxon>
        <taxon>Magnoliopsida</taxon>
        <taxon>Liliopsida</taxon>
        <taxon>Zingiberales</taxon>
        <taxon>Musaceae</taxon>
        <taxon>Ensete</taxon>
    </lineage>
</organism>